<sequence>MSGIHLGLKQSRRRNKRILLSVNALLILGSSFGLIHDNPFFHAQQDRHLMGFSTPSLFSPSEHLIGGCRVHAMLPGKRLN</sequence>
<organism evidence="1 2">
    <name type="scientific">Pseudomonas synxantha</name>
    <dbReference type="NCBI Taxonomy" id="47883"/>
    <lineage>
        <taxon>Bacteria</taxon>
        <taxon>Pseudomonadati</taxon>
        <taxon>Pseudomonadota</taxon>
        <taxon>Gammaproteobacteria</taxon>
        <taxon>Pseudomonadales</taxon>
        <taxon>Pseudomonadaceae</taxon>
        <taxon>Pseudomonas</taxon>
    </lineage>
</organism>
<name>A0AAX3I8K1_9PSED</name>
<gene>
    <name evidence="1" type="ORF">NCTC10696_03468</name>
</gene>
<protein>
    <submittedName>
        <fullName evidence="1">Uncharacterized protein</fullName>
    </submittedName>
</protein>
<dbReference type="AlphaFoldDB" id="A0AAX3I8K1"/>
<reference evidence="1 2" key="1">
    <citation type="submission" date="2019-05" db="EMBL/GenBank/DDBJ databases">
        <authorList>
            <consortium name="Pathogen Informatics"/>
        </authorList>
    </citation>
    <scope>NUCLEOTIDE SEQUENCE [LARGE SCALE GENOMIC DNA]</scope>
    <source>
        <strain evidence="1 2">NCTC10696</strain>
    </source>
</reference>
<evidence type="ECO:0000313" key="1">
    <source>
        <dbReference type="EMBL" id="VTR01236.1"/>
    </source>
</evidence>
<proteinExistence type="predicted"/>
<accession>A0AAX3I8K1</accession>
<dbReference type="Proteomes" id="UP000306562">
    <property type="component" value="Chromosome"/>
</dbReference>
<dbReference type="EMBL" id="LR590482">
    <property type="protein sequence ID" value="VTR01236.1"/>
    <property type="molecule type" value="Genomic_DNA"/>
</dbReference>
<evidence type="ECO:0000313" key="2">
    <source>
        <dbReference type="Proteomes" id="UP000306562"/>
    </source>
</evidence>